<keyword evidence="3" id="KW-1185">Reference proteome</keyword>
<name>A0AAD3S2Q8_NEPGR</name>
<dbReference type="AlphaFoldDB" id="A0AAD3S2Q8"/>
<feature type="region of interest" description="Disordered" evidence="1">
    <location>
        <begin position="67"/>
        <end position="87"/>
    </location>
</feature>
<proteinExistence type="predicted"/>
<feature type="compositionally biased region" description="Polar residues" evidence="1">
    <location>
        <begin position="69"/>
        <end position="87"/>
    </location>
</feature>
<organism evidence="2 3">
    <name type="scientific">Nepenthes gracilis</name>
    <name type="common">Slender pitcher plant</name>
    <dbReference type="NCBI Taxonomy" id="150966"/>
    <lineage>
        <taxon>Eukaryota</taxon>
        <taxon>Viridiplantae</taxon>
        <taxon>Streptophyta</taxon>
        <taxon>Embryophyta</taxon>
        <taxon>Tracheophyta</taxon>
        <taxon>Spermatophyta</taxon>
        <taxon>Magnoliopsida</taxon>
        <taxon>eudicotyledons</taxon>
        <taxon>Gunneridae</taxon>
        <taxon>Pentapetalae</taxon>
        <taxon>Caryophyllales</taxon>
        <taxon>Nepenthaceae</taxon>
        <taxon>Nepenthes</taxon>
    </lineage>
</organism>
<gene>
    <name evidence="2" type="ORF">Nepgr_005203</name>
</gene>
<evidence type="ECO:0000313" key="2">
    <source>
        <dbReference type="EMBL" id="GMH03364.1"/>
    </source>
</evidence>
<evidence type="ECO:0000256" key="1">
    <source>
        <dbReference type="SAM" id="MobiDB-lite"/>
    </source>
</evidence>
<dbReference type="EMBL" id="BSYO01000004">
    <property type="protein sequence ID" value="GMH03364.1"/>
    <property type="molecule type" value="Genomic_DNA"/>
</dbReference>
<dbReference type="Proteomes" id="UP001279734">
    <property type="component" value="Unassembled WGS sequence"/>
</dbReference>
<evidence type="ECO:0000313" key="3">
    <source>
        <dbReference type="Proteomes" id="UP001279734"/>
    </source>
</evidence>
<reference evidence="2" key="1">
    <citation type="submission" date="2023-05" db="EMBL/GenBank/DDBJ databases">
        <title>Nepenthes gracilis genome sequencing.</title>
        <authorList>
            <person name="Fukushima K."/>
        </authorList>
    </citation>
    <scope>NUCLEOTIDE SEQUENCE</scope>
    <source>
        <strain evidence="2">SING2019-196</strain>
    </source>
</reference>
<protein>
    <submittedName>
        <fullName evidence="2">Uncharacterized protein</fullName>
    </submittedName>
</protein>
<sequence length="142" mass="15757">MPCGKDFLLQTDQTDDRNSKPYMLQLAANVIQSQLGWAALRPVNILLIVHQKCIPILVSQLTRKPKQTFHASSSASNQDTLLSGKTQQSFHASPAAYAIHGLGQYPGNYSRWKQTGKYRPRQHDTELAASPDRQGKNSSHTG</sequence>
<feature type="region of interest" description="Disordered" evidence="1">
    <location>
        <begin position="110"/>
        <end position="142"/>
    </location>
</feature>
<accession>A0AAD3S2Q8</accession>
<comment type="caution">
    <text evidence="2">The sequence shown here is derived from an EMBL/GenBank/DDBJ whole genome shotgun (WGS) entry which is preliminary data.</text>
</comment>